<dbReference type="SUPFAM" id="SSF49464">
    <property type="entry name" value="Carboxypeptidase regulatory domain-like"/>
    <property type="match status" value="1"/>
</dbReference>
<evidence type="ECO:0000256" key="6">
    <source>
        <dbReference type="ARBA" id="ARBA00023237"/>
    </source>
</evidence>
<keyword evidence="4" id="KW-0812">Transmembrane</keyword>
<comment type="subcellular location">
    <subcellularLocation>
        <location evidence="1">Cell outer membrane</location>
        <topology evidence="1">Multi-pass membrane protein</topology>
    </subcellularLocation>
</comment>
<dbReference type="KEGG" id="sus:Acid_3358"/>
<gene>
    <name evidence="9" type="ordered locus">Acid_3358</name>
</gene>
<evidence type="ECO:0000313" key="9">
    <source>
        <dbReference type="EMBL" id="ABJ84331.1"/>
    </source>
</evidence>
<keyword evidence="5" id="KW-0472">Membrane</keyword>
<evidence type="ECO:0000256" key="1">
    <source>
        <dbReference type="ARBA" id="ARBA00004571"/>
    </source>
</evidence>
<dbReference type="InParanoid" id="Q02D73"/>
<evidence type="ECO:0000256" key="5">
    <source>
        <dbReference type="ARBA" id="ARBA00023136"/>
    </source>
</evidence>
<dbReference type="Gene3D" id="2.170.130.10">
    <property type="entry name" value="TonB-dependent receptor, plug domain"/>
    <property type="match status" value="1"/>
</dbReference>
<dbReference type="Pfam" id="PF07715">
    <property type="entry name" value="Plug"/>
    <property type="match status" value="1"/>
</dbReference>
<dbReference type="AlphaFoldDB" id="Q02D73"/>
<keyword evidence="6" id="KW-0998">Cell outer membrane</keyword>
<accession>Q02D73</accession>
<dbReference type="EMBL" id="CP000473">
    <property type="protein sequence ID" value="ABJ84331.1"/>
    <property type="molecule type" value="Genomic_DNA"/>
</dbReference>
<evidence type="ECO:0000256" key="3">
    <source>
        <dbReference type="ARBA" id="ARBA00022452"/>
    </source>
</evidence>
<feature type="domain" description="TonB-dependent transporter Oar-like beta-barrel" evidence="8">
    <location>
        <begin position="239"/>
        <end position="1198"/>
    </location>
</feature>
<dbReference type="HOGENOM" id="CLU_006298_0_0_0"/>
<dbReference type="SUPFAM" id="SSF56935">
    <property type="entry name" value="Porins"/>
    <property type="match status" value="1"/>
</dbReference>
<dbReference type="GO" id="GO:0044718">
    <property type="term" value="P:siderophore transmembrane transport"/>
    <property type="evidence" value="ECO:0007669"/>
    <property type="project" value="TreeGrafter"/>
</dbReference>
<dbReference type="InterPro" id="IPR037066">
    <property type="entry name" value="Plug_dom_sf"/>
</dbReference>
<dbReference type="Pfam" id="PF13620">
    <property type="entry name" value="CarboxypepD_reg"/>
    <property type="match status" value="1"/>
</dbReference>
<evidence type="ECO:0000259" key="8">
    <source>
        <dbReference type="Pfam" id="PF25183"/>
    </source>
</evidence>
<proteinExistence type="predicted"/>
<dbReference type="InterPro" id="IPR057601">
    <property type="entry name" value="Oar-like_b-barrel"/>
</dbReference>
<dbReference type="OrthoDB" id="127064at2"/>
<dbReference type="InterPro" id="IPR012910">
    <property type="entry name" value="Plug_dom"/>
</dbReference>
<dbReference type="PANTHER" id="PTHR30069:SF46">
    <property type="entry name" value="OAR PROTEIN"/>
    <property type="match status" value="1"/>
</dbReference>
<dbReference type="STRING" id="234267.Acid_3358"/>
<evidence type="ECO:0000256" key="4">
    <source>
        <dbReference type="ARBA" id="ARBA00022692"/>
    </source>
</evidence>
<dbReference type="Gene3D" id="2.60.40.1120">
    <property type="entry name" value="Carboxypeptidase-like, regulatory domain"/>
    <property type="match status" value="1"/>
</dbReference>
<dbReference type="InterPro" id="IPR039426">
    <property type="entry name" value="TonB-dep_rcpt-like"/>
</dbReference>
<dbReference type="GO" id="GO:0009279">
    <property type="term" value="C:cell outer membrane"/>
    <property type="evidence" value="ECO:0007669"/>
    <property type="project" value="UniProtKB-SubCell"/>
</dbReference>
<organism evidence="9">
    <name type="scientific">Solibacter usitatus (strain Ellin6076)</name>
    <dbReference type="NCBI Taxonomy" id="234267"/>
    <lineage>
        <taxon>Bacteria</taxon>
        <taxon>Pseudomonadati</taxon>
        <taxon>Acidobacteriota</taxon>
        <taxon>Terriglobia</taxon>
        <taxon>Bryobacterales</taxon>
        <taxon>Solibacteraceae</taxon>
        <taxon>Candidatus Solibacter</taxon>
    </lineage>
</organism>
<dbReference type="PANTHER" id="PTHR30069">
    <property type="entry name" value="TONB-DEPENDENT OUTER MEMBRANE RECEPTOR"/>
    <property type="match status" value="1"/>
</dbReference>
<evidence type="ECO:0000259" key="7">
    <source>
        <dbReference type="Pfam" id="PF07715"/>
    </source>
</evidence>
<dbReference type="GO" id="GO:0015344">
    <property type="term" value="F:siderophore uptake transmembrane transporter activity"/>
    <property type="evidence" value="ECO:0007669"/>
    <property type="project" value="TreeGrafter"/>
</dbReference>
<feature type="domain" description="TonB-dependent receptor plug" evidence="7">
    <location>
        <begin position="152"/>
        <end position="234"/>
    </location>
</feature>
<evidence type="ECO:0000256" key="2">
    <source>
        <dbReference type="ARBA" id="ARBA00022448"/>
    </source>
</evidence>
<dbReference type="eggNOG" id="COG1629">
    <property type="taxonomic scope" value="Bacteria"/>
</dbReference>
<keyword evidence="3" id="KW-1134">Transmembrane beta strand</keyword>
<name>Q02D73_SOLUE</name>
<dbReference type="PROSITE" id="PS51257">
    <property type="entry name" value="PROKAR_LIPOPROTEIN"/>
    <property type="match status" value="1"/>
</dbReference>
<reference evidence="9" key="1">
    <citation type="submission" date="2006-10" db="EMBL/GenBank/DDBJ databases">
        <title>Complete sequence of Solibacter usitatus Ellin6076.</title>
        <authorList>
            <consortium name="US DOE Joint Genome Institute"/>
            <person name="Copeland A."/>
            <person name="Lucas S."/>
            <person name="Lapidus A."/>
            <person name="Barry K."/>
            <person name="Detter J.C."/>
            <person name="Glavina del Rio T."/>
            <person name="Hammon N."/>
            <person name="Israni S."/>
            <person name="Dalin E."/>
            <person name="Tice H."/>
            <person name="Pitluck S."/>
            <person name="Thompson L.S."/>
            <person name="Brettin T."/>
            <person name="Bruce D."/>
            <person name="Han C."/>
            <person name="Tapia R."/>
            <person name="Gilna P."/>
            <person name="Schmutz J."/>
            <person name="Larimer F."/>
            <person name="Land M."/>
            <person name="Hauser L."/>
            <person name="Kyrpides N."/>
            <person name="Mikhailova N."/>
            <person name="Janssen P.H."/>
            <person name="Kuske C.R."/>
            <person name="Richardson P."/>
        </authorList>
    </citation>
    <scope>NUCLEOTIDE SEQUENCE</scope>
    <source>
        <strain evidence="9">Ellin6076</strain>
    </source>
</reference>
<dbReference type="InterPro" id="IPR008969">
    <property type="entry name" value="CarboxyPept-like_regulatory"/>
</dbReference>
<dbReference type="Pfam" id="PF25183">
    <property type="entry name" value="OMP_b-brl_4"/>
    <property type="match status" value="1"/>
</dbReference>
<dbReference type="Gene3D" id="2.40.170.20">
    <property type="entry name" value="TonB-dependent receptor, beta-barrel domain"/>
    <property type="match status" value="1"/>
</dbReference>
<protein>
    <submittedName>
        <fullName evidence="9">Uncharacterized protein</fullName>
    </submittedName>
</protein>
<keyword evidence="2" id="KW-0813">Transport</keyword>
<dbReference type="InterPro" id="IPR036942">
    <property type="entry name" value="Beta-barrel_TonB_sf"/>
</dbReference>
<sequence precursor="true">MGQRGVLSLALAVCACVNVFGQGTTSRVLGTVQDATGAVMPNASVKLISEGTRVTFETKTSAAGAYAFEAVQTGTYRLDVEATGFRKFSTTGNVVDIGQPTTINVKLEVGTLVDTVEVQSQAEAVQTSTSGNYGNVIAGAQVKDLPIVGSRGRNPLDLVVTQPGVVSGSPTGGGIMVHGARDRAWNYTLDGIDVNDSSQGGSNTTSFRVNPDMMDEMRILTGNNTAETGRNSGGQVAMITKSGTNNFHGDGFWFYRTPRLNANEWENNIDGIGKTQLQQNIFGGGIGGPVLIPKLYNGKNKTFFFYEHQGLHARSSRGTSRTVYTETARTGVLRYVKGGRNLPAGAPGASVDAAGNPLSGLSIGTYNVAANDPQHLGLDPTVLAEMKNEPLPNNFAVGDGLNTAGYTFSAQASERQHDETIKIDQVIGNRNTVYGRVAWGTDNSLCDVVNGGQPIFPGGVCQVNTLRNPRNFALNWRFTPTARMTNELVVGQNRYDPIFGQPESIDKISFTGTPVDTTAQYYFGNSRVVSTWQVADNFAYMRGSHAFKFGTNLRRVREEDIRGSVAGLNAAEEVNFSTSINTVDPTTFGLPSDLNTAFDRGIFQSNINFMLGRVGQVDRGFVNNNNQWTKSTFLFDTRYPEYEFYAQDTWKVKPNLTVDIGLRYEVRLSPTSPTTNILVPNQPLVAGAAPSNTVKWVPGQLFKNQLGNIGPSLGFAWDPFKTGKTSIRANYRIAYDRINTFVIASTILNNLPGAAFAAINTDFGQNGGRLANLPALNPPTAAPSTLLQPAPFSTGSNTVVDPNIKTPRTHQWAFNIQREIARNTILDVAYVGRRAYHLLGAYNVNQDQIFTNGFLDAFNTVKAGGESALLNNVLKADTRINAGETASAMIRRLFASNLTLNSVGALASSLATRLQNGQSVTAAAGQPFFFLPFPQFQTLNVLDSNDFSTYNALEAQLTRRYSNGISFNLAYTWSKALDTRSFDPTLTVVGTGNASTAADTPFDINNRRLNYAPADFDRRHVFQWNFVAELPFGKGKHFLANAPTMLNRVVGGWEVTGYGRVTSGRPFTAFAGTNTVSNVNQSTANCNGCGRGDGSPFLDSASGLIWFFDPAERAKFSAPGAGQFGNTGRNYFVGPHYFEMDASLLKRVAVTERVNLEFRADATNLTNSVAFNAPTTDITSSIFGRIRNSTTSSSRKIQLGAKIHF</sequence>